<dbReference type="PANTHER" id="PTHR24220">
    <property type="entry name" value="IMPORT ATP-BINDING PROTEIN"/>
    <property type="match status" value="1"/>
</dbReference>
<dbReference type="InterPro" id="IPR027417">
    <property type="entry name" value="P-loop_NTPase"/>
</dbReference>
<evidence type="ECO:0000256" key="1">
    <source>
        <dbReference type="ARBA" id="ARBA00022448"/>
    </source>
</evidence>
<evidence type="ECO:0000259" key="5">
    <source>
        <dbReference type="PROSITE" id="PS50893"/>
    </source>
</evidence>
<accession>A0A1Y5EH77</accession>
<dbReference type="SUPFAM" id="SSF52540">
    <property type="entry name" value="P-loop containing nucleoside triphosphate hydrolases"/>
    <property type="match status" value="1"/>
</dbReference>
<evidence type="ECO:0000256" key="3">
    <source>
        <dbReference type="ARBA" id="ARBA00022840"/>
    </source>
</evidence>
<sequence length="246" mass="27020">MTTQVDIVGALNKATASQNTVIETTHLCREFGQGDTLVKALTDANIIIERGEFTAIIGPSGSGKSTLLQLIGGLDNPSSGDVFLDNKNINHMTGTELSDFRRDHIGFIFQAYNLIPVLSARENIEYIMLLQGVPTAERNKRVDKLMHAVGLEGLGDRRPAELSGGQQQRVAVARAMVSTPSIILADEPTANLDSKTGADLLDMMKELNEKQNMTFVFSTHDPKIMERAKRIIRLVDGCIVDDERRK</sequence>
<dbReference type="SMART" id="SM00382">
    <property type="entry name" value="AAA"/>
    <property type="match status" value="1"/>
</dbReference>
<dbReference type="PROSITE" id="PS00211">
    <property type="entry name" value="ABC_TRANSPORTER_1"/>
    <property type="match status" value="1"/>
</dbReference>
<feature type="domain" description="ABC transporter" evidence="5">
    <location>
        <begin position="22"/>
        <end position="246"/>
    </location>
</feature>
<dbReference type="GO" id="GO:1902495">
    <property type="term" value="C:transmembrane transporter complex"/>
    <property type="evidence" value="ECO:0007669"/>
    <property type="project" value="UniProtKB-ARBA"/>
</dbReference>
<evidence type="ECO:0000256" key="2">
    <source>
        <dbReference type="ARBA" id="ARBA00022741"/>
    </source>
</evidence>
<gene>
    <name evidence="6" type="ORF">A9Q75_10790</name>
</gene>
<dbReference type="Gene3D" id="3.40.50.300">
    <property type="entry name" value="P-loop containing nucleotide triphosphate hydrolases"/>
    <property type="match status" value="1"/>
</dbReference>
<keyword evidence="2" id="KW-0547">Nucleotide-binding</keyword>
<protein>
    <submittedName>
        <fullName evidence="6">Macrolide ABC transporter ATP-binding protein</fullName>
    </submittedName>
</protein>
<dbReference type="InterPro" id="IPR015854">
    <property type="entry name" value="ABC_transpr_LolD-like"/>
</dbReference>
<dbReference type="Pfam" id="PF00005">
    <property type="entry name" value="ABC_tran"/>
    <property type="match status" value="1"/>
</dbReference>
<dbReference type="InterPro" id="IPR017911">
    <property type="entry name" value="MacB-like_ATP-bd"/>
</dbReference>
<comment type="caution">
    <text evidence="6">The sequence shown here is derived from an EMBL/GenBank/DDBJ whole genome shotgun (WGS) entry which is preliminary data.</text>
</comment>
<dbReference type="PROSITE" id="PS50893">
    <property type="entry name" value="ABC_TRANSPORTER_2"/>
    <property type="match status" value="1"/>
</dbReference>
<dbReference type="InterPro" id="IPR003593">
    <property type="entry name" value="AAA+_ATPase"/>
</dbReference>
<evidence type="ECO:0000313" key="6">
    <source>
        <dbReference type="EMBL" id="OUR80305.1"/>
    </source>
</evidence>
<dbReference type="Proteomes" id="UP000243053">
    <property type="component" value="Unassembled WGS sequence"/>
</dbReference>
<reference evidence="7" key="1">
    <citation type="journal article" date="2017" name="Proc. Natl. Acad. Sci. U.S.A.">
        <title>Simulation of Deepwater Horizon oil plume reveals substrate specialization within a complex community of hydrocarbon degraders.</title>
        <authorList>
            <person name="Hu P."/>
            <person name="Dubinsky E.A."/>
            <person name="Probst A.J."/>
            <person name="Wang J."/>
            <person name="Sieber C.M.K."/>
            <person name="Tom L.M."/>
            <person name="Gardinali P."/>
            <person name="Banfield J.F."/>
            <person name="Atlas R.M."/>
            <person name="Andersen G.L."/>
        </authorList>
    </citation>
    <scope>NUCLEOTIDE SEQUENCE [LARGE SCALE GENOMIC DNA]</scope>
</reference>
<evidence type="ECO:0000256" key="4">
    <source>
        <dbReference type="ARBA" id="ARBA00038388"/>
    </source>
</evidence>
<keyword evidence="1" id="KW-0813">Transport</keyword>
<dbReference type="GO" id="GO:0022857">
    <property type="term" value="F:transmembrane transporter activity"/>
    <property type="evidence" value="ECO:0007669"/>
    <property type="project" value="TreeGrafter"/>
</dbReference>
<name>A0A1Y5EH77_COLPS</name>
<dbReference type="InterPro" id="IPR003439">
    <property type="entry name" value="ABC_transporter-like_ATP-bd"/>
</dbReference>
<dbReference type="GO" id="GO:0005886">
    <property type="term" value="C:plasma membrane"/>
    <property type="evidence" value="ECO:0007669"/>
    <property type="project" value="TreeGrafter"/>
</dbReference>
<proteinExistence type="inferred from homology"/>
<dbReference type="GO" id="GO:0016887">
    <property type="term" value="F:ATP hydrolysis activity"/>
    <property type="evidence" value="ECO:0007669"/>
    <property type="project" value="InterPro"/>
</dbReference>
<evidence type="ECO:0000313" key="7">
    <source>
        <dbReference type="Proteomes" id="UP000243053"/>
    </source>
</evidence>
<dbReference type="FunFam" id="3.40.50.300:FF:000032">
    <property type="entry name" value="Export ABC transporter ATP-binding protein"/>
    <property type="match status" value="1"/>
</dbReference>
<dbReference type="AlphaFoldDB" id="A0A1Y5EH77"/>
<dbReference type="EMBL" id="MAAF01000064">
    <property type="protein sequence ID" value="OUR80305.1"/>
    <property type="molecule type" value="Genomic_DNA"/>
</dbReference>
<comment type="similarity">
    <text evidence="4">Belongs to the ABC transporter superfamily. Macrolide exporter (TC 3.A.1.122) family.</text>
</comment>
<keyword evidence="3 6" id="KW-0067">ATP-binding</keyword>
<organism evidence="6 7">
    <name type="scientific">Colwellia psychrerythraea</name>
    <name type="common">Vibrio psychroerythus</name>
    <dbReference type="NCBI Taxonomy" id="28229"/>
    <lineage>
        <taxon>Bacteria</taxon>
        <taxon>Pseudomonadati</taxon>
        <taxon>Pseudomonadota</taxon>
        <taxon>Gammaproteobacteria</taxon>
        <taxon>Alteromonadales</taxon>
        <taxon>Colwelliaceae</taxon>
        <taxon>Colwellia</taxon>
    </lineage>
</organism>
<dbReference type="CDD" id="cd03255">
    <property type="entry name" value="ABC_MJ0796_LolCDE_FtsE"/>
    <property type="match status" value="1"/>
</dbReference>
<dbReference type="InterPro" id="IPR017871">
    <property type="entry name" value="ABC_transporter-like_CS"/>
</dbReference>
<dbReference type="GO" id="GO:0005524">
    <property type="term" value="F:ATP binding"/>
    <property type="evidence" value="ECO:0007669"/>
    <property type="project" value="UniProtKB-KW"/>
</dbReference>